<evidence type="ECO:0000313" key="3">
    <source>
        <dbReference type="Proteomes" id="UP000198577"/>
    </source>
</evidence>
<name>A0A1I5WJZ2_9FIRM</name>
<dbReference type="InterPro" id="IPR013442">
    <property type="entry name" value="SSO1393-like"/>
</dbReference>
<evidence type="ECO:0000313" key="2">
    <source>
        <dbReference type="EMBL" id="SFQ19897.1"/>
    </source>
</evidence>
<dbReference type="Gene3D" id="3.40.50.10770">
    <property type="entry name" value="Hypothetical protein VC1899 like domain (Restriction endonuclease-like)"/>
    <property type="match status" value="1"/>
</dbReference>
<evidence type="ECO:0000259" key="1">
    <source>
        <dbReference type="Pfam" id="PF09651"/>
    </source>
</evidence>
<feature type="domain" description="CRISPR system ring nuclease SSO1393-like" evidence="1">
    <location>
        <begin position="68"/>
        <end position="203"/>
    </location>
</feature>
<proteinExistence type="predicted"/>
<dbReference type="EMBL" id="FOXR01000017">
    <property type="protein sequence ID" value="SFQ19897.1"/>
    <property type="molecule type" value="Genomic_DNA"/>
</dbReference>
<dbReference type="Pfam" id="PF09651">
    <property type="entry name" value="Cas_APE2256"/>
    <property type="match status" value="1"/>
</dbReference>
<accession>A0A1I5WJZ2</accession>
<keyword evidence="3" id="KW-1185">Reference proteome</keyword>
<dbReference type="NCBIfam" id="TIGR02619">
    <property type="entry name" value="putative CRISPR-associated protein, APE2256 family"/>
    <property type="match status" value="1"/>
</dbReference>
<dbReference type="RefSeq" id="WP_092282418.1">
    <property type="nucleotide sequence ID" value="NZ_FOXR01000017.1"/>
</dbReference>
<gene>
    <name evidence="2" type="ORF">SAMN05444406_11734</name>
</gene>
<organism evidence="2 3">
    <name type="scientific">Caldicoprobacter faecalis</name>
    <dbReference type="NCBI Taxonomy" id="937334"/>
    <lineage>
        <taxon>Bacteria</taxon>
        <taxon>Bacillati</taxon>
        <taxon>Bacillota</taxon>
        <taxon>Clostridia</taxon>
        <taxon>Caldicoprobacterales</taxon>
        <taxon>Caldicoprobacteraceae</taxon>
        <taxon>Caldicoprobacter</taxon>
    </lineage>
</organism>
<protein>
    <submittedName>
        <fullName evidence="2">CRISPR-associated protein, APE2256 family</fullName>
    </submittedName>
</protein>
<dbReference type="Proteomes" id="UP000198577">
    <property type="component" value="Unassembled WGS sequence"/>
</dbReference>
<dbReference type="STRING" id="937334.SAMN05444406_11734"/>
<sequence>MKKVVTMVGTSIFENYVREIDDQYFGNDMEDLKEKAAEEYKENDPRIKRIKSKLEKWISEFSESDKEELSAEIKSLVKLKERFKEDFEVYLLYSDTAMGKLAAEIIRDVLQNMKIFKDSEIKKPDCINNLQIQDNEKFIIGMNNLIHKFYDEIATSGWGDNVIINITGGYKATIPYLTILGQVNKSPIFYIFEDTDALIEIPYLPLDIKWDLFEKYEDLFLEFNKEGIIEREEELPYNVKKELEGLIEVEGKLLYLNSFGLIFWEKYKEKYFFYYASEETQREIEKQLNIKKILQTKFWDKQIREGKTELKNGHYVYDDGNNRYRIFYIEKDGRIYIYKTFEDYGDYRYYLENVKGETVKFEDIKANSKLWKIIKER</sequence>
<reference evidence="2 3" key="1">
    <citation type="submission" date="2016-10" db="EMBL/GenBank/DDBJ databases">
        <authorList>
            <person name="de Groot N.N."/>
        </authorList>
    </citation>
    <scope>NUCLEOTIDE SEQUENCE [LARGE SCALE GENOMIC DNA]</scope>
    <source>
        <strain evidence="2 3">DSM 20678</strain>
    </source>
</reference>
<dbReference type="AlphaFoldDB" id="A0A1I5WJZ2"/>
<dbReference type="OrthoDB" id="1803092at2"/>